<proteinExistence type="predicted"/>
<evidence type="ECO:0000313" key="3">
    <source>
        <dbReference type="EMBL" id="ABO17310.1"/>
    </source>
</evidence>
<accession>A3PC35</accession>
<reference evidence="3 4" key="1">
    <citation type="journal article" date="2007" name="PLoS Genet.">
        <title>Patterns and implications of gene gain and loss in the evolution of Prochlorococcus.</title>
        <authorList>
            <person name="Kettler G.C."/>
            <person name="Martiny A.C."/>
            <person name="Huang K."/>
            <person name="Zucker J."/>
            <person name="Coleman M.L."/>
            <person name="Rodrigue S."/>
            <person name="Chen F."/>
            <person name="Lapidus A."/>
            <person name="Ferriera S."/>
            <person name="Johnson J."/>
            <person name="Steglich C."/>
            <person name="Church G.M."/>
            <person name="Richardson P."/>
            <person name="Chisholm S.W."/>
        </authorList>
    </citation>
    <scope>NUCLEOTIDE SEQUENCE [LARGE SCALE GENOMIC DNA]</scope>
    <source>
        <strain evidence="3 4">MIT 9301</strain>
    </source>
</reference>
<feature type="coiled-coil region" evidence="1">
    <location>
        <begin position="54"/>
        <end position="107"/>
    </location>
</feature>
<feature type="transmembrane region" description="Helical" evidence="2">
    <location>
        <begin position="15"/>
        <end position="33"/>
    </location>
</feature>
<protein>
    <submittedName>
        <fullName evidence="3">Uncharacterized protein</fullName>
    </submittedName>
</protein>
<keyword evidence="2" id="KW-1133">Transmembrane helix</keyword>
<dbReference type="KEGG" id="pmg:P9301_06871"/>
<keyword evidence="2" id="KW-0472">Membrane</keyword>
<dbReference type="EMBL" id="CP000576">
    <property type="protein sequence ID" value="ABO17310.1"/>
    <property type="molecule type" value="Genomic_DNA"/>
</dbReference>
<sequence length="176" mass="19797">MGNKRLFIDLMSNNFFYKALSVIGTLGIVVLASSQVWSTLKKQTDAESEISKTLIELKKERKETLNEIKSTKSDLLKELDSLRLGSINELKANKDNALIDLKNAREEALKTLDSSINSDANIWLVMRSSVSQGGNAIHKIPFKSMERCQEAELELESSDGFAGRNRFFFTMCIDAR</sequence>
<keyword evidence="1" id="KW-0175">Coiled coil</keyword>
<evidence type="ECO:0000313" key="4">
    <source>
        <dbReference type="Proteomes" id="UP000001430"/>
    </source>
</evidence>
<dbReference type="HOGENOM" id="CLU_1523838_0_0_3"/>
<gene>
    <name evidence="3" type="ordered locus">P9301_06871</name>
</gene>
<dbReference type="STRING" id="167546.P9301_06871"/>
<evidence type="ECO:0000256" key="2">
    <source>
        <dbReference type="SAM" id="Phobius"/>
    </source>
</evidence>
<name>A3PC35_PROM0</name>
<keyword evidence="2" id="KW-0812">Transmembrane</keyword>
<dbReference type="Proteomes" id="UP000001430">
    <property type="component" value="Chromosome"/>
</dbReference>
<dbReference type="AlphaFoldDB" id="A3PC35"/>
<keyword evidence="4" id="KW-1185">Reference proteome</keyword>
<evidence type="ECO:0000256" key="1">
    <source>
        <dbReference type="SAM" id="Coils"/>
    </source>
</evidence>
<organism evidence="3 4">
    <name type="scientific">Prochlorococcus marinus (strain MIT 9301)</name>
    <dbReference type="NCBI Taxonomy" id="167546"/>
    <lineage>
        <taxon>Bacteria</taxon>
        <taxon>Bacillati</taxon>
        <taxon>Cyanobacteriota</taxon>
        <taxon>Cyanophyceae</taxon>
        <taxon>Synechococcales</taxon>
        <taxon>Prochlorococcaceae</taxon>
        <taxon>Prochlorococcus</taxon>
    </lineage>
</organism>